<dbReference type="OrthoDB" id="9816309at2"/>
<dbReference type="SMART" id="SM00138">
    <property type="entry name" value="MeTrc"/>
    <property type="match status" value="1"/>
</dbReference>
<evidence type="ECO:0000259" key="1">
    <source>
        <dbReference type="PROSITE" id="PS50123"/>
    </source>
</evidence>
<dbReference type="InterPro" id="IPR022642">
    <property type="entry name" value="CheR_C"/>
</dbReference>
<organism evidence="2 3">
    <name type="scientific">Methylocystis hirsuta</name>
    <dbReference type="NCBI Taxonomy" id="369798"/>
    <lineage>
        <taxon>Bacteria</taxon>
        <taxon>Pseudomonadati</taxon>
        <taxon>Pseudomonadota</taxon>
        <taxon>Alphaproteobacteria</taxon>
        <taxon>Hyphomicrobiales</taxon>
        <taxon>Methylocystaceae</taxon>
        <taxon>Methylocystis</taxon>
    </lineage>
</organism>
<dbReference type="Pfam" id="PF01739">
    <property type="entry name" value="CheR"/>
    <property type="match status" value="1"/>
</dbReference>
<gene>
    <name evidence="2" type="ORF">D1O30_20650</name>
</gene>
<reference evidence="2 3" key="1">
    <citation type="submission" date="2018-08" db="EMBL/GenBank/DDBJ databases">
        <title>Genome sequence of Methylocystis hirsuta CSC1, a methanotroph able to accumulate PHAs.</title>
        <authorList>
            <person name="Bordel S."/>
            <person name="Rodriguez E."/>
            <person name="Gancedo J."/>
            <person name="Munoz R."/>
        </authorList>
    </citation>
    <scope>NUCLEOTIDE SEQUENCE [LARGE SCALE GENOMIC DNA]</scope>
    <source>
        <strain evidence="2 3">CSC1</strain>
    </source>
</reference>
<dbReference type="PRINTS" id="PR00996">
    <property type="entry name" value="CHERMTFRASE"/>
</dbReference>
<feature type="domain" description="CheR-type methyltransferase" evidence="1">
    <location>
        <begin position="6"/>
        <end position="280"/>
    </location>
</feature>
<keyword evidence="2" id="KW-0808">Transferase</keyword>
<dbReference type="InterPro" id="IPR050903">
    <property type="entry name" value="Bact_Chemotaxis_MeTrfase"/>
</dbReference>
<dbReference type="GO" id="GO:0032259">
    <property type="term" value="P:methylation"/>
    <property type="evidence" value="ECO:0007669"/>
    <property type="project" value="UniProtKB-KW"/>
</dbReference>
<dbReference type="InterPro" id="IPR029063">
    <property type="entry name" value="SAM-dependent_MTases_sf"/>
</dbReference>
<dbReference type="InterPro" id="IPR000780">
    <property type="entry name" value="CheR_MeTrfase"/>
</dbReference>
<dbReference type="SUPFAM" id="SSF53335">
    <property type="entry name" value="S-adenosyl-L-methionine-dependent methyltransferases"/>
    <property type="match status" value="1"/>
</dbReference>
<dbReference type="EMBL" id="QWDD01000004">
    <property type="protein sequence ID" value="RNJ47877.1"/>
    <property type="molecule type" value="Genomic_DNA"/>
</dbReference>
<dbReference type="InterPro" id="IPR022641">
    <property type="entry name" value="CheR_N"/>
</dbReference>
<keyword evidence="2" id="KW-0489">Methyltransferase</keyword>
<dbReference type="PROSITE" id="PS50123">
    <property type="entry name" value="CHER"/>
    <property type="match status" value="1"/>
</dbReference>
<evidence type="ECO:0000313" key="2">
    <source>
        <dbReference type="EMBL" id="RNJ47877.1"/>
    </source>
</evidence>
<dbReference type="PANTHER" id="PTHR24422:SF8">
    <property type="entry name" value="CHEMOTAXIS PROTEIN"/>
    <property type="match status" value="1"/>
</dbReference>
<evidence type="ECO:0000313" key="3">
    <source>
        <dbReference type="Proteomes" id="UP000268623"/>
    </source>
</evidence>
<dbReference type="Proteomes" id="UP000268623">
    <property type="component" value="Unassembled WGS sequence"/>
</dbReference>
<sequence length="280" mass="31943">MDAEMMAKYLQEATDVELDLLLEAIYRIYHYDFRDYARSSLRRSVAQAQSALGSSTITHLLARIIHEPGVFAEVLRHLTIQVSDLFRDPDYFRLLREKVMPHLATYPSLRIWVAGCGRGEEAYSIAIVLHEEGLLDRSLIYATDIDCEAMKIAKAGAYEIGRIDRFSENYLRSGGRASLSDYYTTGVSRVAFVPMLRKHILFSDHSLATDSAFAEMHLVSCRNVLIYFDRKLQGRTIRLFRDSLCPRGFLGLGPKETVTASDHASFLETLTNDERIYRVK</sequence>
<dbReference type="Pfam" id="PF03705">
    <property type="entry name" value="CheR_N"/>
    <property type="match status" value="1"/>
</dbReference>
<protein>
    <submittedName>
        <fullName evidence="2">Protein-glutamate O-methyltransferase CheR</fullName>
    </submittedName>
</protein>
<comment type="caution">
    <text evidence="2">The sequence shown here is derived from an EMBL/GenBank/DDBJ whole genome shotgun (WGS) entry which is preliminary data.</text>
</comment>
<keyword evidence="3" id="KW-1185">Reference proteome</keyword>
<dbReference type="GO" id="GO:0008757">
    <property type="term" value="F:S-adenosylmethionine-dependent methyltransferase activity"/>
    <property type="evidence" value="ECO:0007669"/>
    <property type="project" value="InterPro"/>
</dbReference>
<dbReference type="Gene3D" id="3.40.50.150">
    <property type="entry name" value="Vaccinia Virus protein VP39"/>
    <property type="match status" value="1"/>
</dbReference>
<dbReference type="PANTHER" id="PTHR24422">
    <property type="entry name" value="CHEMOTAXIS PROTEIN METHYLTRANSFERASE"/>
    <property type="match status" value="1"/>
</dbReference>
<proteinExistence type="predicted"/>
<dbReference type="RefSeq" id="WP_123177969.1">
    <property type="nucleotide sequence ID" value="NZ_QWDD01000004.1"/>
</dbReference>
<name>A0A3M9XIJ7_9HYPH</name>
<accession>A0A3M9XIJ7</accession>
<dbReference type="AlphaFoldDB" id="A0A3M9XIJ7"/>